<dbReference type="EMBL" id="CP130144">
    <property type="protein sequence ID" value="WNZ43333.1"/>
    <property type="molecule type" value="Genomic_DNA"/>
</dbReference>
<protein>
    <submittedName>
        <fullName evidence="4">Glycosyltransferase family 4 protein</fullName>
        <ecNumber evidence="4">2.4.-.-</ecNumber>
    </submittedName>
</protein>
<dbReference type="Gene3D" id="3.40.50.2000">
    <property type="entry name" value="Glycogen Phosphorylase B"/>
    <property type="match status" value="2"/>
</dbReference>
<dbReference type="InterPro" id="IPR028098">
    <property type="entry name" value="Glyco_trans_4-like_N"/>
</dbReference>
<evidence type="ECO:0000259" key="3">
    <source>
        <dbReference type="Pfam" id="PF13579"/>
    </source>
</evidence>
<dbReference type="EC" id="2.4.-.-" evidence="4"/>
<dbReference type="GO" id="GO:0016757">
    <property type="term" value="F:glycosyltransferase activity"/>
    <property type="evidence" value="ECO:0007669"/>
    <property type="project" value="UniProtKB-KW"/>
</dbReference>
<sequence>MKIALVSYEYPPDTAVGGIGTYVAQIAQLLQQRQHQVEVFAGSPSRSGSCVESGILVHRVQAPRPDFATAIAPIFHQRHRIAPFDVMEGGECGAETRVIVEQNPDVPFVIRLHTPSFLIDEINTVPPTWDLQARRFLGALRRGQRPTPFPQLHYNPQDDVERRLTLQADLIASPSRALGECLIDRWQLPSDRLRYLPYPYVPTPAFLEIPSTTETQTVTFLGRLEIRKGVTDFAKAIPQILRRHPNTRFRFVGQALPSPQYGVDMQQYLQRWLKPYQRSIEFTGAIALDQIVQFLEATDICVFPSLWENFPNVCLEAMAAARGIVGSTSGGMVEQLDNGRCGRLVPPKQPDAIASAVIELLDHPEVRMELGAAARARVLNCYNQDCIGQQQEALYAETISLHRTLAIH</sequence>
<evidence type="ECO:0000256" key="2">
    <source>
        <dbReference type="ARBA" id="ARBA00022679"/>
    </source>
</evidence>
<dbReference type="SUPFAM" id="SSF53756">
    <property type="entry name" value="UDP-Glycosyltransferase/glycogen phosphorylase"/>
    <property type="match status" value="1"/>
</dbReference>
<keyword evidence="2 4" id="KW-0808">Transferase</keyword>
<gene>
    <name evidence="4" type="ORF">Q2T42_15875</name>
</gene>
<feature type="domain" description="Glycosyltransferase subfamily 4-like N-terminal" evidence="3">
    <location>
        <begin position="17"/>
        <end position="198"/>
    </location>
</feature>
<evidence type="ECO:0000313" key="4">
    <source>
        <dbReference type="EMBL" id="WNZ43333.1"/>
    </source>
</evidence>
<dbReference type="CDD" id="cd03801">
    <property type="entry name" value="GT4_PimA-like"/>
    <property type="match status" value="1"/>
</dbReference>
<dbReference type="PANTHER" id="PTHR12526">
    <property type="entry name" value="GLYCOSYLTRANSFERASE"/>
    <property type="match status" value="1"/>
</dbReference>
<dbReference type="PANTHER" id="PTHR12526:SF510">
    <property type="entry name" value="D-INOSITOL 3-PHOSPHATE GLYCOSYLTRANSFERASE"/>
    <property type="match status" value="1"/>
</dbReference>
<dbReference type="AlphaFoldDB" id="A0AA96WPK1"/>
<keyword evidence="1 4" id="KW-0328">Glycosyltransferase</keyword>
<proteinExistence type="predicted"/>
<dbReference type="Pfam" id="PF13692">
    <property type="entry name" value="Glyco_trans_1_4"/>
    <property type="match status" value="1"/>
</dbReference>
<organism evidence="4">
    <name type="scientific">Leptolyngbya boryana CZ1</name>
    <dbReference type="NCBI Taxonomy" id="3060204"/>
    <lineage>
        <taxon>Bacteria</taxon>
        <taxon>Bacillati</taxon>
        <taxon>Cyanobacteriota</taxon>
        <taxon>Cyanophyceae</taxon>
        <taxon>Leptolyngbyales</taxon>
        <taxon>Leptolyngbyaceae</taxon>
        <taxon>Leptolyngbya group</taxon>
        <taxon>Leptolyngbya</taxon>
    </lineage>
</organism>
<reference evidence="4" key="2">
    <citation type="submission" date="2023-07" db="EMBL/GenBank/DDBJ databases">
        <authorList>
            <person name="Bai X.-H."/>
            <person name="Wang H.-H."/>
            <person name="Wang J."/>
            <person name="Ma M.-Y."/>
            <person name="Hu H.-H."/>
            <person name="Song Z.-L."/>
            <person name="Ma H.-G."/>
            <person name="Fan Y."/>
            <person name="Du C.-Y."/>
            <person name="Xu J.-C."/>
        </authorList>
    </citation>
    <scope>NUCLEOTIDE SEQUENCE</scope>
    <source>
        <strain evidence="4">CZ1</strain>
    </source>
</reference>
<accession>A0AA96WPK1</accession>
<reference evidence="4" key="1">
    <citation type="journal article" date="2023" name="Plants (Basel)">
        <title>Genomic Analysis of Leptolyngbya boryana CZ1 Reveals Efficient Carbon Fixation Modules.</title>
        <authorList>
            <person name="Bai X."/>
            <person name="Wang H."/>
            <person name="Cheng W."/>
            <person name="Wang J."/>
            <person name="Ma M."/>
            <person name="Hu H."/>
            <person name="Song Z."/>
            <person name="Ma H."/>
            <person name="Fan Y."/>
            <person name="Du C."/>
            <person name="Xu J."/>
        </authorList>
    </citation>
    <scope>NUCLEOTIDE SEQUENCE</scope>
    <source>
        <strain evidence="4">CZ1</strain>
    </source>
</reference>
<evidence type="ECO:0000256" key="1">
    <source>
        <dbReference type="ARBA" id="ARBA00022676"/>
    </source>
</evidence>
<dbReference type="RefSeq" id="WP_316425664.1">
    <property type="nucleotide sequence ID" value="NZ_CP130144.1"/>
</dbReference>
<dbReference type="Pfam" id="PF13579">
    <property type="entry name" value="Glyco_trans_4_4"/>
    <property type="match status" value="1"/>
</dbReference>
<name>A0AA96WPK1_LEPBY</name>